<evidence type="ECO:0000313" key="2">
    <source>
        <dbReference type="Proteomes" id="UP001209570"/>
    </source>
</evidence>
<dbReference type="EMBL" id="JAKCXM010000429">
    <property type="protein sequence ID" value="KAJ0394175.1"/>
    <property type="molecule type" value="Genomic_DNA"/>
</dbReference>
<comment type="caution">
    <text evidence="1">The sequence shown here is derived from an EMBL/GenBank/DDBJ whole genome shotgun (WGS) entry which is preliminary data.</text>
</comment>
<name>A0AAD5LCX6_PYTIN</name>
<dbReference type="Proteomes" id="UP001209570">
    <property type="component" value="Unassembled WGS sequence"/>
</dbReference>
<reference evidence="1" key="1">
    <citation type="submission" date="2021-12" db="EMBL/GenBank/DDBJ databases">
        <title>Prjna785345.</title>
        <authorList>
            <person name="Rujirawat T."/>
            <person name="Krajaejun T."/>
        </authorList>
    </citation>
    <scope>NUCLEOTIDE SEQUENCE</scope>
    <source>
        <strain evidence="1">Pi057C3</strain>
    </source>
</reference>
<proteinExistence type="predicted"/>
<protein>
    <submittedName>
        <fullName evidence="1">Uncharacterized protein</fullName>
    </submittedName>
</protein>
<dbReference type="AlphaFoldDB" id="A0AAD5LCX6"/>
<evidence type="ECO:0000313" key="1">
    <source>
        <dbReference type="EMBL" id="KAJ0394175.1"/>
    </source>
</evidence>
<gene>
    <name evidence="1" type="ORF">P43SY_008449</name>
</gene>
<keyword evidence="2" id="KW-1185">Reference proteome</keyword>
<accession>A0AAD5LCX6</accession>
<sequence>MLEVFDSSCFNGIYVTKDVTEEYFQRLHAERCDAKMQAKNMGLAAFSRTMSSPMSDEVIDMYNAPQ</sequence>
<organism evidence="1 2">
    <name type="scientific">Pythium insidiosum</name>
    <name type="common">Pythiosis disease agent</name>
    <dbReference type="NCBI Taxonomy" id="114742"/>
    <lineage>
        <taxon>Eukaryota</taxon>
        <taxon>Sar</taxon>
        <taxon>Stramenopiles</taxon>
        <taxon>Oomycota</taxon>
        <taxon>Peronosporomycetes</taxon>
        <taxon>Pythiales</taxon>
        <taxon>Pythiaceae</taxon>
        <taxon>Pythium</taxon>
    </lineage>
</organism>